<feature type="region of interest" description="Disordered" evidence="7">
    <location>
        <begin position="160"/>
        <end position="229"/>
    </location>
</feature>
<evidence type="ECO:0000313" key="9">
    <source>
        <dbReference type="EMBL" id="KAK8146422.1"/>
    </source>
</evidence>
<keyword evidence="2" id="KW-0132">Cell division</keyword>
<evidence type="ECO:0000313" key="10">
    <source>
        <dbReference type="Proteomes" id="UP001397290"/>
    </source>
</evidence>
<dbReference type="Pfam" id="PF03256">
    <property type="entry name" value="ANAPC10"/>
    <property type="match status" value="1"/>
</dbReference>
<evidence type="ECO:0000256" key="4">
    <source>
        <dbReference type="ARBA" id="ARBA00022786"/>
    </source>
</evidence>
<dbReference type="PROSITE" id="PS51284">
    <property type="entry name" value="DOC"/>
    <property type="match status" value="1"/>
</dbReference>
<evidence type="ECO:0000256" key="2">
    <source>
        <dbReference type="ARBA" id="ARBA00022618"/>
    </source>
</evidence>
<gene>
    <name evidence="9" type="primary">DOC1</name>
    <name evidence="9" type="ORF">G3M48_003127</name>
</gene>
<sequence>MNIQRGSRRARHVAANTANQAAQTGQQQPQPDSPPATQENNGHSLLPPTRPPQTRNMHRTPEQRQPESDDEHQMPTVAPRPWFHMPRQYLEPIPITQGGALLRRSSSPVDAEWPVAEVENYEALLNRLDREASSVLSRMRQLSARVTERSVGWRARFGSSVRRRRERSGAPPPSPSSNEDLDVGIDMEPGSETEDVEADQHGDAATRGTTTPRLSMPLGSDASDSDPDLSVLAMARGSGRTGAAQGPTSANTLEEQRLLQQQAEAMAYEDEIMSQEQYEAEETSIGEHVEEEEEEEEQDEQEVLVDPASIGLKEISNLGKFTVSSHKPGHGVQELRSDDLKLFWQSDGPQPHKLTVYFVKRVGIRVIRFFVDYQEDESYTPTKILFRSGTSENNMIEFATMTMDNPYGWQDVPISRAGGEPDGNTLVSYVLQMQILENHQNGKDTHLRGIKIYAFDPDSGQQAGGRRQQQNDAEGIAAMVASGKQAGDGGGCGERLSDVARILASSRVQAGESAFSAADFLREPELR</sequence>
<dbReference type="GO" id="GO:0051301">
    <property type="term" value="P:cell division"/>
    <property type="evidence" value="ECO:0007669"/>
    <property type="project" value="UniProtKB-KW"/>
</dbReference>
<evidence type="ECO:0000256" key="7">
    <source>
        <dbReference type="SAM" id="MobiDB-lite"/>
    </source>
</evidence>
<keyword evidence="10" id="KW-1185">Reference proteome</keyword>
<dbReference type="GO" id="GO:0031145">
    <property type="term" value="P:anaphase-promoting complex-dependent catabolic process"/>
    <property type="evidence" value="ECO:0007669"/>
    <property type="project" value="InterPro"/>
</dbReference>
<evidence type="ECO:0000256" key="6">
    <source>
        <dbReference type="SAM" id="Coils"/>
    </source>
</evidence>
<dbReference type="PANTHER" id="PTHR12936">
    <property type="entry name" value="ANAPHASE-PROMOTING COMPLEX 10"/>
    <property type="match status" value="1"/>
</dbReference>
<keyword evidence="5" id="KW-0131">Cell cycle</keyword>
<keyword evidence="6" id="KW-0175">Coiled coil</keyword>
<feature type="coiled-coil region" evidence="6">
    <location>
        <begin position="118"/>
        <end position="145"/>
    </location>
</feature>
<feature type="compositionally biased region" description="Low complexity" evidence="7">
    <location>
        <begin position="14"/>
        <end position="38"/>
    </location>
</feature>
<feature type="compositionally biased region" description="Basic residues" evidence="7">
    <location>
        <begin position="1"/>
        <end position="12"/>
    </location>
</feature>
<dbReference type="EMBL" id="JAAHCF010000211">
    <property type="protein sequence ID" value="KAK8146422.1"/>
    <property type="molecule type" value="Genomic_DNA"/>
</dbReference>
<feature type="domain" description="DOC" evidence="8">
    <location>
        <begin position="291"/>
        <end position="479"/>
    </location>
</feature>
<dbReference type="CDD" id="cd08366">
    <property type="entry name" value="APC10"/>
    <property type="match status" value="1"/>
</dbReference>
<dbReference type="SMART" id="SM01337">
    <property type="entry name" value="APC10"/>
    <property type="match status" value="1"/>
</dbReference>
<dbReference type="GO" id="GO:0070979">
    <property type="term" value="P:protein K11-linked ubiquitination"/>
    <property type="evidence" value="ECO:0007669"/>
    <property type="project" value="TreeGrafter"/>
</dbReference>
<evidence type="ECO:0000256" key="5">
    <source>
        <dbReference type="ARBA" id="ARBA00023306"/>
    </source>
</evidence>
<protein>
    <submittedName>
        <fullName evidence="9">Anaphase promoting complex subunit doc1</fullName>
    </submittedName>
</protein>
<feature type="compositionally biased region" description="Acidic residues" evidence="7">
    <location>
        <begin position="179"/>
        <end position="197"/>
    </location>
</feature>
<keyword evidence="4" id="KW-0833">Ubl conjugation pathway</keyword>
<reference evidence="9 10" key="1">
    <citation type="submission" date="2020-02" db="EMBL/GenBank/DDBJ databases">
        <title>Comparative genomics of the hypocrealean fungal genus Beauvera.</title>
        <authorList>
            <person name="Showalter D.N."/>
            <person name="Bushley K.E."/>
            <person name="Rehner S.A."/>
        </authorList>
    </citation>
    <scope>NUCLEOTIDE SEQUENCE [LARGE SCALE GENOMIC DNA]</scope>
    <source>
        <strain evidence="9 10">ARSEF4384</strain>
    </source>
</reference>
<dbReference type="GO" id="GO:0005680">
    <property type="term" value="C:anaphase-promoting complex"/>
    <property type="evidence" value="ECO:0007669"/>
    <property type="project" value="InterPro"/>
</dbReference>
<dbReference type="Gene3D" id="2.60.120.260">
    <property type="entry name" value="Galactose-binding domain-like"/>
    <property type="match status" value="1"/>
</dbReference>
<dbReference type="SUPFAM" id="SSF49785">
    <property type="entry name" value="Galactose-binding domain-like"/>
    <property type="match status" value="1"/>
</dbReference>
<feature type="region of interest" description="Disordered" evidence="7">
    <location>
        <begin position="1"/>
        <end position="79"/>
    </location>
</feature>
<dbReference type="AlphaFoldDB" id="A0AAW0RVZ6"/>
<keyword evidence="3" id="KW-0498">Mitosis</keyword>
<accession>A0AAW0RVZ6</accession>
<comment type="similarity">
    <text evidence="1">Belongs to the APC10 family.</text>
</comment>
<proteinExistence type="inferred from homology"/>
<name>A0AAW0RVZ6_9HYPO</name>
<dbReference type="InterPro" id="IPR016901">
    <property type="entry name" value="APC10/Doc1"/>
</dbReference>
<feature type="region of interest" description="Disordered" evidence="7">
    <location>
        <begin position="275"/>
        <end position="302"/>
    </location>
</feature>
<comment type="caution">
    <text evidence="9">The sequence shown here is derived from an EMBL/GenBank/DDBJ whole genome shotgun (WGS) entry which is preliminary data.</text>
</comment>
<feature type="compositionally biased region" description="Basic and acidic residues" evidence="7">
    <location>
        <begin position="59"/>
        <end position="73"/>
    </location>
</feature>
<organism evidence="9 10">
    <name type="scientific">Beauveria asiatica</name>
    <dbReference type="NCBI Taxonomy" id="1069075"/>
    <lineage>
        <taxon>Eukaryota</taxon>
        <taxon>Fungi</taxon>
        <taxon>Dikarya</taxon>
        <taxon>Ascomycota</taxon>
        <taxon>Pezizomycotina</taxon>
        <taxon>Sordariomycetes</taxon>
        <taxon>Hypocreomycetidae</taxon>
        <taxon>Hypocreales</taxon>
        <taxon>Cordycipitaceae</taxon>
        <taxon>Beauveria</taxon>
    </lineage>
</organism>
<dbReference type="PANTHER" id="PTHR12936:SF0">
    <property type="entry name" value="ANAPHASE-PROMOTING COMPLEX SUBUNIT 10"/>
    <property type="match status" value="1"/>
</dbReference>
<evidence type="ECO:0000259" key="8">
    <source>
        <dbReference type="PROSITE" id="PS51284"/>
    </source>
</evidence>
<dbReference type="Proteomes" id="UP001397290">
    <property type="component" value="Unassembled WGS sequence"/>
</dbReference>
<evidence type="ECO:0000256" key="1">
    <source>
        <dbReference type="ARBA" id="ARBA00006762"/>
    </source>
</evidence>
<evidence type="ECO:0000256" key="3">
    <source>
        <dbReference type="ARBA" id="ARBA00022776"/>
    </source>
</evidence>
<dbReference type="InterPro" id="IPR004939">
    <property type="entry name" value="APC_su10/DOC_dom"/>
</dbReference>
<dbReference type="InterPro" id="IPR008979">
    <property type="entry name" value="Galactose-bd-like_sf"/>
</dbReference>